<dbReference type="Gene3D" id="1.20.1110.10">
    <property type="entry name" value="Calcium-transporting ATPase, transmembrane domain"/>
    <property type="match status" value="1"/>
</dbReference>
<dbReference type="CTD" id="9772"/>
<evidence type="ECO:0008006" key="5">
    <source>
        <dbReference type="Google" id="ProtNLM"/>
    </source>
</evidence>
<feature type="region of interest" description="Disordered" evidence="1">
    <location>
        <begin position="434"/>
        <end position="456"/>
    </location>
</feature>
<keyword evidence="2" id="KW-1133">Transmembrane helix</keyword>
<organism evidence="3 4">
    <name type="scientific">Strongylocentrotus purpuratus</name>
    <name type="common">Purple sea urchin</name>
    <dbReference type="NCBI Taxonomy" id="7668"/>
    <lineage>
        <taxon>Eukaryota</taxon>
        <taxon>Metazoa</taxon>
        <taxon>Echinodermata</taxon>
        <taxon>Eleutherozoa</taxon>
        <taxon>Echinozoa</taxon>
        <taxon>Echinoidea</taxon>
        <taxon>Euechinoidea</taxon>
        <taxon>Echinacea</taxon>
        <taxon>Camarodonta</taxon>
        <taxon>Echinidea</taxon>
        <taxon>Strongylocentrotidae</taxon>
        <taxon>Strongylocentrotus</taxon>
    </lineage>
</organism>
<dbReference type="KEGG" id="spu:765072"/>
<keyword evidence="2" id="KW-0472">Membrane</keyword>
<feature type="transmembrane region" description="Helical" evidence="2">
    <location>
        <begin position="1443"/>
        <end position="1466"/>
    </location>
</feature>
<name>A0A7M7NQ19_STRPU</name>
<dbReference type="GO" id="GO:0160176">
    <property type="term" value="P:magnesium ion transport from cytosol to endoplasmic reticulum"/>
    <property type="evidence" value="ECO:0000318"/>
    <property type="project" value="GO_Central"/>
</dbReference>
<evidence type="ECO:0000313" key="3">
    <source>
        <dbReference type="EnsemblMetazoa" id="XP_030839974"/>
    </source>
</evidence>
<feature type="compositionally biased region" description="Basic and acidic residues" evidence="1">
    <location>
        <begin position="852"/>
        <end position="866"/>
    </location>
</feature>
<feature type="compositionally biased region" description="Basic and acidic residues" evidence="1">
    <location>
        <begin position="994"/>
        <end position="1006"/>
    </location>
</feature>
<dbReference type="EnsemblMetazoa" id="XM_030984114">
    <property type="protein sequence ID" value="XP_030839974"/>
    <property type="gene ID" value="LOC765072"/>
</dbReference>
<protein>
    <recommendedName>
        <fullName evidence="5">Transmembrane protein 94</fullName>
    </recommendedName>
</protein>
<feature type="transmembrane region" description="Helical" evidence="2">
    <location>
        <begin position="1486"/>
        <end position="1504"/>
    </location>
</feature>
<feature type="transmembrane region" description="Helical" evidence="2">
    <location>
        <begin position="1411"/>
        <end position="1431"/>
    </location>
</feature>
<feature type="transmembrane region" description="Helical" evidence="2">
    <location>
        <begin position="85"/>
        <end position="102"/>
    </location>
</feature>
<feature type="compositionally biased region" description="Polar residues" evidence="1">
    <location>
        <begin position="1082"/>
        <end position="1113"/>
    </location>
</feature>
<evidence type="ECO:0000256" key="1">
    <source>
        <dbReference type="SAM" id="MobiDB-lite"/>
    </source>
</evidence>
<feature type="transmembrane region" description="Helical" evidence="2">
    <location>
        <begin position="1341"/>
        <end position="1370"/>
    </location>
</feature>
<feature type="transmembrane region" description="Helical" evidence="2">
    <location>
        <begin position="298"/>
        <end position="319"/>
    </location>
</feature>
<dbReference type="PANTHER" id="PTHR13219:SF6">
    <property type="entry name" value="TRANSMEMBRANE PROTEIN 94"/>
    <property type="match status" value="1"/>
</dbReference>
<evidence type="ECO:0000313" key="4">
    <source>
        <dbReference type="Proteomes" id="UP000007110"/>
    </source>
</evidence>
<dbReference type="GeneID" id="765072"/>
<feature type="transmembrane region" description="Helical" evidence="2">
    <location>
        <begin position="1266"/>
        <end position="1290"/>
    </location>
</feature>
<dbReference type="SUPFAM" id="SSF81665">
    <property type="entry name" value="Calcium ATPase, transmembrane domain M"/>
    <property type="match status" value="1"/>
</dbReference>
<feature type="compositionally biased region" description="Polar residues" evidence="1">
    <location>
        <begin position="1050"/>
        <end position="1061"/>
    </location>
</feature>
<dbReference type="InterPro" id="IPR039720">
    <property type="entry name" value="TMEM94"/>
</dbReference>
<dbReference type="PANTHER" id="PTHR13219">
    <property type="entry name" value="TRANSMEMBRANE PROTEIN 94"/>
    <property type="match status" value="1"/>
</dbReference>
<dbReference type="OrthoDB" id="5568754at2759"/>
<feature type="compositionally biased region" description="Acidic residues" evidence="1">
    <location>
        <begin position="959"/>
        <end position="978"/>
    </location>
</feature>
<accession>A0A7M7NQ19</accession>
<dbReference type="GO" id="GO:0005789">
    <property type="term" value="C:endoplasmic reticulum membrane"/>
    <property type="evidence" value="ECO:0000318"/>
    <property type="project" value="GO_Central"/>
</dbReference>
<feature type="transmembrane region" description="Helical" evidence="2">
    <location>
        <begin position="1302"/>
        <end position="1320"/>
    </location>
</feature>
<sequence length="1533" mass="171785">MMTSPEYTGLDTHKALEKLKSDITKELQIYEDFTWKKQSCMSALGHQSGWRLDPRAAFHWTSGVAIMIAIVLLLFSSIFSWDPSLLVESAVLFMFLLFNVYLSGWDCRLQHREMVDRTKDLIKHLEGMVSQEVTWTPDDYVPLFSPHTNSIMLQWTLRDGQLVNLPWTLLVTDDIILMRPGKIAPTNIRILSEESDLELHAGEAYNPIIPEPKSEPTARHPLQPAKFQVMDTPYIPHLRTCLKGAQKKPLSSFDNKRIICTAMFERWLTPAALIISFVINMIRYLVVESDMGHWAQVFVAIPVHTVLPLLPLCLPLIWISLNHFGSARIVTLFHKSKHLKLPESDREFQDSEEDTQIVDERLPWLPVWQRSKSSFFGTSSHLPRTGNLLQGLGSVTSLCCVDKRGILSTPDPTPEKVFFMSSLSDDDSDSLCSEDSVFGADETEKGKKRSKSKLNNEDHFPEHHAEVLTLSQDSSGLYGVEFDETNWDRHISSLKPMGLTILMNTCNANTVETHSSFMDHVASTVNTEESKHYMHVSQRRCLCQIAQVMGFTDQATESFELKQKLALYKLPSDADENDVGGRRFARSRSFIKKRIPAPHTLSVLVQQASTGCKQLLTQGSASLLLDLCSEFWDGSNLFSLTENESKKILDFYQRATLSSYCTAFAYQPMAESIDDRLGDYYIELPPHHKRSDDHDMPEIPGLARSSWDMDTSREPNTAVHRTRKYHSLDSTMNKHGTIRSAEECCKSQCGQIFIGMVTSNYQAKGDIVALLEQLDNACIRFVHFSRDQELRSRVFSEKLGLEAGWNCHISLLDQDSSSSSSSHLPHTGDMSRQYSSHSSSGHDNNTITDGEMSNRHSDTREPKSDGTETSSPHSADEAQVQIEVEAQRVRFDPVEAVVVVDMESLIGEEAKEIGDVVSSQQVKEGSNIDNGSRPCENVVVSMKGSAVPKLARPCSRDADTEDANDEEEEEEGDAEKDEEGGLREPSLLQEDTGVESRTKTSHHSEDTSCMESTGPKEDDALLGDQNRNETTSSDPSSPSSPNSQSIPTLPLQTQPTNANNSEDAKETDALLSQPPAKPFDLSNRQRQISETQTFNSDVSAAGTDTLSHQTESETAGGFDISNRAKLPRGIANIRPHIERIDNVPLLVPLFTDVTPETTREMVEIMQENGEVVCCLGSSLNITNASIFAQADISIGLEPLPPHICMNKDHARPKTTPNWTSSHPPWSPLEVSSLLTSLPCSLSFHRLDNISLISLIREARGICNGMVNCFTFFMFGLLTLSAIQLLCTLLFLPPPLSGRHVLWLASVVVPLLAVALMGSNSQSKVMTQATGKNVREHNTDHVVLFCFYFMTKFLGSVVICTVCHFLTLFAFCKETAEDPTDCHFILHNRNMTSSWNGWREEYSSHQVLAQNIQAFLLTLYFITSSASFVNCLQPLWRKPPFRNYLWCGVVCALFILEIIFFAIDMSIWGSADAAGMPSSLEDIPLEVWLIGFLWPLVVLFLCEAVKQYEIQVFVRWQKRTKLQFGTKLGMNSPF</sequence>
<dbReference type="InParanoid" id="A0A7M7NQ19"/>
<dbReference type="InterPro" id="IPR023298">
    <property type="entry name" value="ATPase_P-typ_TM_dom_sf"/>
</dbReference>
<feature type="transmembrane region" description="Helical" evidence="2">
    <location>
        <begin position="57"/>
        <end position="79"/>
    </location>
</feature>
<reference evidence="4" key="1">
    <citation type="submission" date="2015-02" db="EMBL/GenBank/DDBJ databases">
        <title>Genome sequencing for Strongylocentrotus purpuratus.</title>
        <authorList>
            <person name="Murali S."/>
            <person name="Liu Y."/>
            <person name="Vee V."/>
            <person name="English A."/>
            <person name="Wang M."/>
            <person name="Skinner E."/>
            <person name="Han Y."/>
            <person name="Muzny D.M."/>
            <person name="Worley K.C."/>
            <person name="Gibbs R.A."/>
        </authorList>
    </citation>
    <scope>NUCLEOTIDE SEQUENCE</scope>
</reference>
<feature type="compositionally biased region" description="Low complexity" evidence="1">
    <location>
        <begin position="1032"/>
        <end position="1047"/>
    </location>
</feature>
<keyword evidence="4" id="KW-1185">Reference proteome</keyword>
<feature type="transmembrane region" description="Helical" evidence="2">
    <location>
        <begin position="267"/>
        <end position="286"/>
    </location>
</feature>
<feature type="region of interest" description="Disordered" evidence="1">
    <location>
        <begin position="949"/>
        <end position="1120"/>
    </location>
</feature>
<dbReference type="Proteomes" id="UP000007110">
    <property type="component" value="Unassembled WGS sequence"/>
</dbReference>
<feature type="region of interest" description="Disordered" evidence="1">
    <location>
        <begin position="816"/>
        <end position="877"/>
    </location>
</feature>
<dbReference type="OMA" id="GCAMQTP"/>
<proteinExistence type="predicted"/>
<dbReference type="RefSeq" id="XP_030839974.1">
    <property type="nucleotide sequence ID" value="XM_030984114.1"/>
</dbReference>
<evidence type="ECO:0000256" key="2">
    <source>
        <dbReference type="SAM" id="Phobius"/>
    </source>
</evidence>
<reference evidence="3" key="2">
    <citation type="submission" date="2021-01" db="UniProtKB">
        <authorList>
            <consortium name="EnsemblMetazoa"/>
        </authorList>
    </citation>
    <scope>IDENTIFICATION</scope>
</reference>
<keyword evidence="2" id="KW-0812">Transmembrane</keyword>
<dbReference type="GO" id="GO:0015444">
    <property type="term" value="F:P-type magnesium transporter activity"/>
    <property type="evidence" value="ECO:0000318"/>
    <property type="project" value="GO_Central"/>
</dbReference>